<reference evidence="1 2" key="1">
    <citation type="submission" date="2020-06" db="EMBL/GenBank/DDBJ databases">
        <title>Complete Genome Sequence of Clostridium muelleri sp. nov. P21T, an Acid-Alcohol Producing Acetogen Isolated from Old Hay.</title>
        <authorList>
            <person name="Duncan K.E."/>
            <person name="Tanner R.S."/>
        </authorList>
    </citation>
    <scope>NUCLEOTIDE SEQUENCE [LARGE SCALE GENOMIC DNA]</scope>
    <source>
        <strain evidence="1 2">P21</strain>
    </source>
</reference>
<organism evidence="1 2">
    <name type="scientific">Clostridium muellerianum</name>
    <dbReference type="NCBI Taxonomy" id="2716538"/>
    <lineage>
        <taxon>Bacteria</taxon>
        <taxon>Bacillati</taxon>
        <taxon>Bacillota</taxon>
        <taxon>Clostridia</taxon>
        <taxon>Eubacteriales</taxon>
        <taxon>Clostridiaceae</taxon>
        <taxon>Clostridium</taxon>
    </lineage>
</organism>
<dbReference type="Proteomes" id="UP000537131">
    <property type="component" value="Unassembled WGS sequence"/>
</dbReference>
<comment type="caution">
    <text evidence="1">The sequence shown here is derived from an EMBL/GenBank/DDBJ whole genome shotgun (WGS) entry which is preliminary data.</text>
</comment>
<accession>A0A7Y0EKF8</accession>
<dbReference type="AlphaFoldDB" id="A0A7Y0EKF8"/>
<evidence type="ECO:0000313" key="1">
    <source>
        <dbReference type="EMBL" id="NMM65128.1"/>
    </source>
</evidence>
<dbReference type="EMBL" id="JABBNI010000063">
    <property type="protein sequence ID" value="NMM65128.1"/>
    <property type="molecule type" value="Genomic_DNA"/>
</dbReference>
<evidence type="ECO:0000313" key="2">
    <source>
        <dbReference type="Proteomes" id="UP000537131"/>
    </source>
</evidence>
<proteinExistence type="predicted"/>
<keyword evidence="2" id="KW-1185">Reference proteome</keyword>
<protein>
    <submittedName>
        <fullName evidence="1">Uncharacterized protein</fullName>
    </submittedName>
</protein>
<dbReference type="RefSeq" id="WP_169299717.1">
    <property type="nucleotide sequence ID" value="NZ_JABBNI010000063.1"/>
</dbReference>
<name>A0A7Y0EKF8_9CLOT</name>
<gene>
    <name evidence="1" type="ORF">HBE96_21320</name>
</gene>
<sequence length="118" mass="13365">MIKIEYRKEIESINYLPLEVVNVVSEIAAILDDNYGEERNADDDGGYILVVENEEDIKKLNDETGIDVTTAIPEYVDLIKCSNGEEYTNSLILCNNDFGISLIIHLSLTSKELLDYME</sequence>